<dbReference type="PANTHER" id="PTHR10724">
    <property type="entry name" value="30S RIBOSOMAL PROTEIN S1"/>
    <property type="match status" value="1"/>
</dbReference>
<dbReference type="FunFam" id="2.40.50.140:FF:000110">
    <property type="entry name" value="30S ribosomal protein S1"/>
    <property type="match status" value="1"/>
</dbReference>
<dbReference type="InterPro" id="IPR003029">
    <property type="entry name" value="S1_domain"/>
</dbReference>
<comment type="similarity">
    <text evidence="1">Belongs to the bacterial ribosomal protein bS1 family.</text>
</comment>
<dbReference type="CDD" id="cd05688">
    <property type="entry name" value="S1_RPS1_repeat_ec3"/>
    <property type="match status" value="1"/>
</dbReference>
<feature type="region of interest" description="Disordered" evidence="9">
    <location>
        <begin position="589"/>
        <end position="609"/>
    </location>
</feature>
<dbReference type="CDD" id="cd05687">
    <property type="entry name" value="S1_RPS1_repeat_ec1_hs1"/>
    <property type="match status" value="1"/>
</dbReference>
<reference evidence="11" key="2">
    <citation type="submission" date="2021-01" db="EMBL/GenBank/DDBJ databases">
        <authorList>
            <person name="Hahn C.R."/>
            <person name="Youssef N.H."/>
            <person name="Elshahed M."/>
        </authorList>
    </citation>
    <scope>NUCLEOTIDE SEQUENCE</scope>
    <source>
        <strain evidence="11">Zod_Metabat.24</strain>
    </source>
</reference>
<evidence type="ECO:0000259" key="10">
    <source>
        <dbReference type="PROSITE" id="PS50126"/>
    </source>
</evidence>
<dbReference type="FunFam" id="2.40.50.140:FF:000103">
    <property type="entry name" value="protein RRP5 homolog"/>
    <property type="match status" value="2"/>
</dbReference>
<feature type="domain" description="S1 motif" evidence="10">
    <location>
        <begin position="134"/>
        <end position="199"/>
    </location>
</feature>
<dbReference type="PANTHER" id="PTHR10724:SF7">
    <property type="entry name" value="SMALL RIBOSOMAL SUBUNIT PROTEIN BS1C"/>
    <property type="match status" value="1"/>
</dbReference>
<feature type="domain" description="S1 motif" evidence="10">
    <location>
        <begin position="480"/>
        <end position="549"/>
    </location>
</feature>
<feature type="domain" description="S1 motif" evidence="10">
    <location>
        <begin position="392"/>
        <end position="462"/>
    </location>
</feature>
<dbReference type="NCBIfam" id="NF004952">
    <property type="entry name" value="PRK06299.1-2"/>
    <property type="match status" value="1"/>
</dbReference>
<sequence length="609" mass="68254">MMNKEEEGKLPEENLNEIAASAIKEEKKEGKDVDIEKLYEESLQRLKEDEIVKGKVIQVTKDFVLVDVGYKSEGQIPIEEFAEGGKGNVDVQVGDEVDVYIERGENENGMIVLSKEKADQFILWDEIRKACEDDEIVEGKIVGKIKGGLVVDIGVKAFLPGSQIDLHPVRNLDSLLGQTHRFKIVKFNRRRGNIVLSRRALLEQEREEQKKETLKILEEGMILEGVVKNITDYGAFIDLGGIDGLLHITDISWGRVNHPTEQLSIGEKIEVKVLKFDKEKERVSLGMKQITPNPWDKATNKYVPGNRVKGKVVSLTDYGAFIELEEGIEGLVHISEMSWTKNIKSPTQVVSLSDEVETVVLNVDAENKRISLGLKQVEPNPWEIIKEKYSPGTVIKGTVKNVTEFGVFVGTDEGVDGLVHISDISWHKKIKHPAEYYKRGQEVEAVVLNVDPTAERFSLGIKQLTEDPWKTEFAEKYKPGTIVEGNVVSITSFGVFLKLQADIEGLIHVSELAKGRVEDPQKFCKVGETLKAVVINLDSNEKKIGLSLRALIQSEEQGDVSSYIDNQEGRNVVLGDVLKKKFEETNISFSDGEKKSEDKGEEDSEEKEE</sequence>
<dbReference type="GO" id="GO:0022627">
    <property type="term" value="C:cytosolic small ribosomal subunit"/>
    <property type="evidence" value="ECO:0007669"/>
    <property type="project" value="TreeGrafter"/>
</dbReference>
<evidence type="ECO:0000256" key="4">
    <source>
        <dbReference type="ARBA" id="ARBA00022980"/>
    </source>
</evidence>
<dbReference type="Pfam" id="PF00575">
    <property type="entry name" value="S1"/>
    <property type="match status" value="6"/>
</dbReference>
<name>A0A9D8PMD9_9DELT</name>
<evidence type="ECO:0000256" key="7">
    <source>
        <dbReference type="ARBA" id="ARBA00035293"/>
    </source>
</evidence>
<dbReference type="EMBL" id="JAFGIX010000019">
    <property type="protein sequence ID" value="MBN1572299.1"/>
    <property type="molecule type" value="Genomic_DNA"/>
</dbReference>
<dbReference type="NCBIfam" id="TIGR00717">
    <property type="entry name" value="rpsA"/>
    <property type="match status" value="1"/>
</dbReference>
<evidence type="ECO:0000256" key="6">
    <source>
        <dbReference type="ARBA" id="ARBA00025604"/>
    </source>
</evidence>
<feature type="domain" description="S1 motif" evidence="10">
    <location>
        <begin position="305"/>
        <end position="375"/>
    </location>
</feature>
<evidence type="ECO:0000256" key="9">
    <source>
        <dbReference type="SAM" id="MobiDB-lite"/>
    </source>
</evidence>
<evidence type="ECO:0000313" key="12">
    <source>
        <dbReference type="Proteomes" id="UP000809273"/>
    </source>
</evidence>
<dbReference type="FunFam" id="2.40.50.140:FF:000011">
    <property type="entry name" value="30S ribosomal protein S1"/>
    <property type="match status" value="1"/>
</dbReference>
<dbReference type="PROSITE" id="PS50126">
    <property type="entry name" value="S1"/>
    <property type="match status" value="6"/>
</dbReference>
<comment type="function">
    <text evidence="6">Binds mRNA; thus facilitating recognition of the initiation point. It is needed to translate mRNA with a short Shine-Dalgarno (SD) purine-rich sequence.</text>
</comment>
<dbReference type="AlphaFoldDB" id="A0A9D8PMD9"/>
<dbReference type="InterPro" id="IPR012340">
    <property type="entry name" value="NA-bd_OB-fold"/>
</dbReference>
<dbReference type="Proteomes" id="UP000809273">
    <property type="component" value="Unassembled WGS sequence"/>
</dbReference>
<dbReference type="GO" id="GO:0006412">
    <property type="term" value="P:translation"/>
    <property type="evidence" value="ECO:0007669"/>
    <property type="project" value="InterPro"/>
</dbReference>
<dbReference type="Gene3D" id="2.40.50.140">
    <property type="entry name" value="Nucleic acid-binding proteins"/>
    <property type="match status" value="6"/>
</dbReference>
<dbReference type="SMART" id="SM00316">
    <property type="entry name" value="S1"/>
    <property type="match status" value="6"/>
</dbReference>
<dbReference type="InterPro" id="IPR000110">
    <property type="entry name" value="Ribosomal_bS1"/>
</dbReference>
<reference evidence="11" key="1">
    <citation type="journal article" date="2021" name="Environ. Microbiol.">
        <title>Genomic characterization of three novel Desulfobacterota classes expand the metabolic and phylogenetic diversity of the phylum.</title>
        <authorList>
            <person name="Murphy C.L."/>
            <person name="Biggerstaff J."/>
            <person name="Eichhorn A."/>
            <person name="Ewing E."/>
            <person name="Shahan R."/>
            <person name="Soriano D."/>
            <person name="Stewart S."/>
            <person name="VanMol K."/>
            <person name="Walker R."/>
            <person name="Walters P."/>
            <person name="Elshahed M.S."/>
            <person name="Youssef N.H."/>
        </authorList>
    </citation>
    <scope>NUCLEOTIDE SEQUENCE</scope>
    <source>
        <strain evidence="11">Zod_Metabat.24</strain>
    </source>
</reference>
<keyword evidence="2" id="KW-0677">Repeat</keyword>
<dbReference type="InterPro" id="IPR050437">
    <property type="entry name" value="Ribos_protein_bS1-like"/>
</dbReference>
<dbReference type="CDD" id="cd04465">
    <property type="entry name" value="S1_RPS1_repeat_ec2_hs2"/>
    <property type="match status" value="1"/>
</dbReference>
<evidence type="ECO:0000256" key="8">
    <source>
        <dbReference type="ARBA" id="ARBA00035517"/>
    </source>
</evidence>
<protein>
    <recommendedName>
        <fullName evidence="7">Small ribosomal subunit protein bS1</fullName>
    </recommendedName>
    <alternativeName>
        <fullName evidence="8">30S ribosomal protein S1</fullName>
    </alternativeName>
</protein>
<evidence type="ECO:0000256" key="5">
    <source>
        <dbReference type="ARBA" id="ARBA00023274"/>
    </source>
</evidence>
<gene>
    <name evidence="11" type="ORF">JW984_03790</name>
</gene>
<evidence type="ECO:0000256" key="3">
    <source>
        <dbReference type="ARBA" id="ARBA00022884"/>
    </source>
</evidence>
<feature type="domain" description="S1 motif" evidence="10">
    <location>
        <begin position="220"/>
        <end position="288"/>
    </location>
</feature>
<accession>A0A9D8PMD9</accession>
<feature type="compositionally biased region" description="Acidic residues" evidence="9">
    <location>
        <begin position="599"/>
        <end position="609"/>
    </location>
</feature>
<evidence type="ECO:0000313" key="11">
    <source>
        <dbReference type="EMBL" id="MBN1572299.1"/>
    </source>
</evidence>
<comment type="caution">
    <text evidence="11">The sequence shown here is derived from an EMBL/GenBank/DDBJ whole genome shotgun (WGS) entry which is preliminary data.</text>
</comment>
<dbReference type="FunFam" id="2.40.50.140:FF:000018">
    <property type="entry name" value="30S ribosomal protein S1"/>
    <property type="match status" value="1"/>
</dbReference>
<dbReference type="GO" id="GO:0003729">
    <property type="term" value="F:mRNA binding"/>
    <property type="evidence" value="ECO:0007669"/>
    <property type="project" value="TreeGrafter"/>
</dbReference>
<evidence type="ECO:0000256" key="1">
    <source>
        <dbReference type="ARBA" id="ARBA00006767"/>
    </source>
</evidence>
<dbReference type="GO" id="GO:0003735">
    <property type="term" value="F:structural constituent of ribosome"/>
    <property type="evidence" value="ECO:0007669"/>
    <property type="project" value="InterPro"/>
</dbReference>
<keyword evidence="4 11" id="KW-0689">Ribosomal protein</keyword>
<feature type="domain" description="S1 motif" evidence="10">
    <location>
        <begin position="49"/>
        <end position="116"/>
    </location>
</feature>
<dbReference type="SUPFAM" id="SSF50249">
    <property type="entry name" value="Nucleic acid-binding proteins"/>
    <property type="match status" value="6"/>
</dbReference>
<evidence type="ECO:0000256" key="2">
    <source>
        <dbReference type="ARBA" id="ARBA00022737"/>
    </source>
</evidence>
<dbReference type="InterPro" id="IPR035104">
    <property type="entry name" value="Ribosomal_protein_S1-like"/>
</dbReference>
<dbReference type="PRINTS" id="PR00681">
    <property type="entry name" value="RIBOSOMALS1"/>
</dbReference>
<proteinExistence type="inferred from homology"/>
<keyword evidence="5" id="KW-0687">Ribonucleoprotein</keyword>
<organism evidence="11 12">
    <name type="scientific">Candidatus Zymogenus saltonus</name>
    <dbReference type="NCBI Taxonomy" id="2844893"/>
    <lineage>
        <taxon>Bacteria</taxon>
        <taxon>Deltaproteobacteria</taxon>
        <taxon>Candidatus Zymogenia</taxon>
        <taxon>Candidatus Zymogeniales</taxon>
        <taxon>Candidatus Zymogenaceae</taxon>
        <taxon>Candidatus Zymogenus</taxon>
    </lineage>
</organism>
<keyword evidence="3" id="KW-0694">RNA-binding</keyword>